<comment type="subunit">
    <text evidence="3">Homodimer.</text>
</comment>
<dbReference type="FunFam" id="3.30.40.230:FF:000001">
    <property type="entry name" value="Glycine--tRNA ligase"/>
    <property type="match status" value="1"/>
</dbReference>
<evidence type="ECO:0000256" key="10">
    <source>
        <dbReference type="ARBA" id="ARBA00022917"/>
    </source>
</evidence>
<dbReference type="CDD" id="cd01200">
    <property type="entry name" value="WHEPGMRS_RNA"/>
    <property type="match status" value="1"/>
</dbReference>
<evidence type="ECO:0000259" key="15">
    <source>
        <dbReference type="PROSITE" id="PS51185"/>
    </source>
</evidence>
<evidence type="ECO:0000313" key="17">
    <source>
        <dbReference type="Proteomes" id="UP000078348"/>
    </source>
</evidence>
<dbReference type="PROSITE" id="PS50862">
    <property type="entry name" value="AA_TRNA_LIGASE_II"/>
    <property type="match status" value="1"/>
</dbReference>
<evidence type="ECO:0000256" key="12">
    <source>
        <dbReference type="ARBA" id="ARBA00030057"/>
    </source>
</evidence>
<dbReference type="InterPro" id="IPR006195">
    <property type="entry name" value="aa-tRNA-synth_II"/>
</dbReference>
<evidence type="ECO:0000256" key="2">
    <source>
        <dbReference type="ARBA" id="ARBA00008226"/>
    </source>
</evidence>
<dbReference type="Gene3D" id="3.30.720.200">
    <property type="match status" value="1"/>
</dbReference>
<dbReference type="FunFam" id="3.40.50.800:FF:000004">
    <property type="entry name" value="Glycine--tRNA ligase 2"/>
    <property type="match status" value="1"/>
</dbReference>
<dbReference type="CDD" id="cd00858">
    <property type="entry name" value="GlyRS_anticodon"/>
    <property type="match status" value="1"/>
</dbReference>
<keyword evidence="13" id="KW-0175">Coiled coil</keyword>
<dbReference type="GO" id="GO:0004820">
    <property type="term" value="F:glycine-tRNA ligase activity"/>
    <property type="evidence" value="ECO:0007669"/>
    <property type="project" value="UniProtKB-EC"/>
</dbReference>
<feature type="domain" description="Aminoacyl-transfer RNA synthetases class-II family profile" evidence="14">
    <location>
        <begin position="245"/>
        <end position="605"/>
    </location>
</feature>
<dbReference type="EMBL" id="LXWW01000162">
    <property type="protein sequence ID" value="OAO15210.1"/>
    <property type="molecule type" value="Genomic_DNA"/>
</dbReference>
<evidence type="ECO:0000256" key="8">
    <source>
        <dbReference type="ARBA" id="ARBA00022741"/>
    </source>
</evidence>
<dbReference type="InterPro" id="IPR002314">
    <property type="entry name" value="aa-tRNA-synt_IIb"/>
</dbReference>
<keyword evidence="6" id="KW-0436">Ligase</keyword>
<evidence type="ECO:0000256" key="4">
    <source>
        <dbReference type="ARBA" id="ARBA00012829"/>
    </source>
</evidence>
<keyword evidence="9" id="KW-0067">ATP-binding</keyword>
<keyword evidence="11 16" id="KW-0030">Aminoacyl-tRNA synthetase</keyword>
<dbReference type="CDD" id="cd00774">
    <property type="entry name" value="GlyRS-like_core"/>
    <property type="match status" value="1"/>
</dbReference>
<feature type="coiled-coil region" evidence="13">
    <location>
        <begin position="80"/>
        <end position="107"/>
    </location>
</feature>
<organism evidence="16 17">
    <name type="scientific">Blastocystis sp. subtype 1 (strain ATCC 50177 / NandII)</name>
    <dbReference type="NCBI Taxonomy" id="478820"/>
    <lineage>
        <taxon>Eukaryota</taxon>
        <taxon>Sar</taxon>
        <taxon>Stramenopiles</taxon>
        <taxon>Bigyra</taxon>
        <taxon>Opalozoa</taxon>
        <taxon>Opalinata</taxon>
        <taxon>Blastocystidae</taxon>
        <taxon>Blastocystis</taxon>
    </lineage>
</organism>
<evidence type="ECO:0000256" key="11">
    <source>
        <dbReference type="ARBA" id="ARBA00023146"/>
    </source>
</evidence>
<dbReference type="Gene3D" id="3.40.50.800">
    <property type="entry name" value="Anticodon-binding domain"/>
    <property type="match status" value="1"/>
</dbReference>
<dbReference type="InterPro" id="IPR000738">
    <property type="entry name" value="WHEP-TRS_dom"/>
</dbReference>
<feature type="domain" description="WHEP-TRS" evidence="15">
    <location>
        <begin position="55"/>
        <end position="111"/>
    </location>
</feature>
<dbReference type="Pfam" id="PF00458">
    <property type="entry name" value="WHEP-TRS"/>
    <property type="match status" value="1"/>
</dbReference>
<keyword evidence="7" id="KW-0808">Transferase</keyword>
<dbReference type="Proteomes" id="UP000078348">
    <property type="component" value="Unassembled WGS sequence"/>
</dbReference>
<dbReference type="NCBIfam" id="TIGR00389">
    <property type="entry name" value="glyS_dimeric"/>
    <property type="match status" value="1"/>
</dbReference>
<evidence type="ECO:0000256" key="6">
    <source>
        <dbReference type="ARBA" id="ARBA00022598"/>
    </source>
</evidence>
<keyword evidence="5" id="KW-0963">Cytoplasm</keyword>
<evidence type="ECO:0000256" key="5">
    <source>
        <dbReference type="ARBA" id="ARBA00022490"/>
    </source>
</evidence>
<dbReference type="FunFam" id="3.30.930.10:FF:000010">
    <property type="entry name" value="Glycyl-tRNA synthetase 1"/>
    <property type="match status" value="1"/>
</dbReference>
<keyword evidence="10" id="KW-0648">Protein biosynthesis</keyword>
<dbReference type="SUPFAM" id="SSF52954">
    <property type="entry name" value="Class II aaRS ABD-related"/>
    <property type="match status" value="1"/>
</dbReference>
<keyword evidence="8" id="KW-0547">Nucleotide-binding</keyword>
<comment type="caution">
    <text evidence="16">The sequence shown here is derived from an EMBL/GenBank/DDBJ whole genome shotgun (WGS) entry which is preliminary data.</text>
</comment>
<evidence type="ECO:0000256" key="7">
    <source>
        <dbReference type="ARBA" id="ARBA00022679"/>
    </source>
</evidence>
<dbReference type="GO" id="GO:0005524">
    <property type="term" value="F:ATP binding"/>
    <property type="evidence" value="ECO:0007669"/>
    <property type="project" value="UniProtKB-KW"/>
</dbReference>
<proteinExistence type="inferred from homology"/>
<dbReference type="Gene3D" id="3.30.930.10">
    <property type="entry name" value="Bira Bifunctional Protein, Domain 2"/>
    <property type="match status" value="1"/>
</dbReference>
<evidence type="ECO:0000256" key="3">
    <source>
        <dbReference type="ARBA" id="ARBA00011738"/>
    </source>
</evidence>
<dbReference type="Pfam" id="PF03129">
    <property type="entry name" value="HGTP_anticodon"/>
    <property type="match status" value="1"/>
</dbReference>
<dbReference type="InterPro" id="IPR045864">
    <property type="entry name" value="aa-tRNA-synth_II/BPL/LPL"/>
</dbReference>
<evidence type="ECO:0000256" key="1">
    <source>
        <dbReference type="ARBA" id="ARBA00004496"/>
    </source>
</evidence>
<dbReference type="Pfam" id="PF00587">
    <property type="entry name" value="tRNA-synt_2b"/>
    <property type="match status" value="1"/>
</dbReference>
<dbReference type="InterPro" id="IPR036621">
    <property type="entry name" value="Anticodon-bd_dom_sf"/>
</dbReference>
<dbReference type="OrthoDB" id="57698at2759"/>
<dbReference type="InterPro" id="IPR027031">
    <property type="entry name" value="Gly-tRNA_synthase/POLG2"/>
</dbReference>
<evidence type="ECO:0000313" key="16">
    <source>
        <dbReference type="EMBL" id="OAO15210.1"/>
    </source>
</evidence>
<dbReference type="Gene3D" id="3.30.40.230">
    <property type="match status" value="1"/>
</dbReference>
<dbReference type="STRING" id="478820.A0A196SDS8"/>
<dbReference type="InterPro" id="IPR004154">
    <property type="entry name" value="Anticodon-bd"/>
</dbReference>
<dbReference type="InterPro" id="IPR009068">
    <property type="entry name" value="uS15_NS1_RNA-bd_sf"/>
</dbReference>
<accession>A0A196SDS8</accession>
<dbReference type="InterPro" id="IPR033731">
    <property type="entry name" value="GlyRS-like_core"/>
</dbReference>
<dbReference type="PANTHER" id="PTHR10745:SF0">
    <property type="entry name" value="GLYCINE--TRNA LIGASE"/>
    <property type="match status" value="1"/>
</dbReference>
<name>A0A196SDS8_BLAHN</name>
<dbReference type="PANTHER" id="PTHR10745">
    <property type="entry name" value="GLYCYL-TRNA SYNTHETASE/DNA POLYMERASE SUBUNIT GAMMA-2"/>
    <property type="match status" value="1"/>
</dbReference>
<reference evidence="16 17" key="1">
    <citation type="submission" date="2016-05" db="EMBL/GenBank/DDBJ databases">
        <title>Nuclear genome of Blastocystis sp. subtype 1 NandII.</title>
        <authorList>
            <person name="Gentekaki E."/>
            <person name="Curtis B."/>
            <person name="Stairs C."/>
            <person name="Eme L."/>
            <person name="Herman E."/>
            <person name="Klimes V."/>
            <person name="Arias M.C."/>
            <person name="Elias M."/>
            <person name="Hilliou F."/>
            <person name="Klute M."/>
            <person name="Malik S.-B."/>
            <person name="Pightling A."/>
            <person name="Rachubinski R."/>
            <person name="Salas D."/>
            <person name="Schlacht A."/>
            <person name="Suga H."/>
            <person name="Archibald J."/>
            <person name="Ball S.G."/>
            <person name="Clark G."/>
            <person name="Dacks J."/>
            <person name="Van Der Giezen M."/>
            <person name="Tsaousis A."/>
            <person name="Roger A."/>
        </authorList>
    </citation>
    <scope>NUCLEOTIDE SEQUENCE [LARGE SCALE GENOMIC DNA]</scope>
    <source>
        <strain evidence="17">ATCC 50177 / NandII</strain>
    </source>
</reference>
<comment type="subcellular location">
    <subcellularLocation>
        <location evidence="1">Cytoplasm</location>
    </subcellularLocation>
</comment>
<protein>
    <recommendedName>
        <fullName evidence="4">glycine--tRNA ligase</fullName>
        <ecNumber evidence="4">6.1.1.14</ecNumber>
    </recommendedName>
    <alternativeName>
        <fullName evidence="12">Diadenosine tetraphosphate synthetase</fullName>
    </alternativeName>
</protein>
<dbReference type="AlphaFoldDB" id="A0A196SDS8"/>
<dbReference type="SUPFAM" id="SSF55681">
    <property type="entry name" value="Class II aaRS and biotin synthetases"/>
    <property type="match status" value="1"/>
</dbReference>
<dbReference type="InterPro" id="IPR002315">
    <property type="entry name" value="tRNA-synt_gly"/>
</dbReference>
<dbReference type="GO" id="GO:0005739">
    <property type="term" value="C:mitochondrion"/>
    <property type="evidence" value="ECO:0007669"/>
    <property type="project" value="TreeGrafter"/>
</dbReference>
<gene>
    <name evidence="16" type="ORF">AV274_3081</name>
</gene>
<evidence type="ECO:0000259" key="14">
    <source>
        <dbReference type="PROSITE" id="PS50862"/>
    </source>
</evidence>
<sequence length="730" mass="82617">MKKYGIPLLSLPMIRNLQRVFQSCKTYSCLSRKFYPSRLSFAKTLNTHFPMETVDIDGLRASVVKQGGIVRQLKKDGASQEEVTKAVKVLQELKAKLEEEVKKQEPEDTFDKATFDDVLLRKMFVVPSFEIYGGVAGLYDFGPVTCALKANFINLWKQHFILEEDMLEVECTNLTPYCALKTSGHVDKFTDLMVKDSKTGECYRADKLLEAKMDQLLKDITLSKEQRLELEHIRIQADSYTPDQLDELFAKYGVVALATGNPLTHPFPFNLMFSTQIGPEGNLQGFLRPETAQGMFMNYRRLMDYNGRKFPFAAAQVGTGFRNEISPRAGLLRVREFPMAEIEHFCNPNDKRHPKFAKVAHLVLPLFSREHQQGDGKLLTLTMGEAVKEGVVNNETLGYFMARTYLFLLRVGIAPEKMRFRQHLLTEMAHYASDCWDCEIKLSYGWTECVGIADRACFDLKKHSEATKVEMTASVAHEVPIEKKVLAATFNNRAIGVAFKKEQAVVKAYLKTLGEEDLEACQKLIDAMAANGSAEVGPLDNGKTYTITPDLVSYKPAVLKIHEEKFIPSVVEPSFGVGRLIYSILEHSFYVREGEEKRTVMAFKPAVAAIKCSIMPINNSEQFNPTVEKIGEALRYYALAFKTDASSASIGRRYARTDEIGVPFAITVDFETLNEKSELFNTVTLRERDSMKQIRIPIAELASTLNDVVKERKTWEELLAQYPQVDVKEE</sequence>
<dbReference type="SMART" id="SM00991">
    <property type="entry name" value="WHEP-TRS"/>
    <property type="match status" value="1"/>
</dbReference>
<dbReference type="Gene3D" id="1.10.287.10">
    <property type="entry name" value="S15/NS1, RNA-binding"/>
    <property type="match status" value="1"/>
</dbReference>
<dbReference type="PROSITE" id="PS51185">
    <property type="entry name" value="WHEP_TRS_2"/>
    <property type="match status" value="1"/>
</dbReference>
<dbReference type="EC" id="6.1.1.14" evidence="4"/>
<evidence type="ECO:0000256" key="9">
    <source>
        <dbReference type="ARBA" id="ARBA00022840"/>
    </source>
</evidence>
<comment type="similarity">
    <text evidence="2">Belongs to the class-II aminoacyl-tRNA synthetase family.</text>
</comment>
<evidence type="ECO:0000256" key="13">
    <source>
        <dbReference type="SAM" id="Coils"/>
    </source>
</evidence>
<keyword evidence="17" id="KW-1185">Reference proteome</keyword>
<dbReference type="GO" id="GO:0016740">
    <property type="term" value="F:transferase activity"/>
    <property type="evidence" value="ECO:0007669"/>
    <property type="project" value="UniProtKB-KW"/>
</dbReference>
<dbReference type="SUPFAM" id="SSF47060">
    <property type="entry name" value="S15/NS1 RNA-binding domain"/>
    <property type="match status" value="1"/>
</dbReference>
<dbReference type="NCBIfam" id="NF003211">
    <property type="entry name" value="PRK04173.1"/>
    <property type="match status" value="1"/>
</dbReference>
<dbReference type="PRINTS" id="PR01043">
    <property type="entry name" value="TRNASYNTHGLY"/>
</dbReference>
<dbReference type="GO" id="GO:0070150">
    <property type="term" value="P:mitochondrial glycyl-tRNA aminoacylation"/>
    <property type="evidence" value="ECO:0007669"/>
    <property type="project" value="TreeGrafter"/>
</dbReference>